<feature type="compositionally biased region" description="Low complexity" evidence="1">
    <location>
        <begin position="1"/>
        <end position="15"/>
    </location>
</feature>
<dbReference type="GeneID" id="24270011"/>
<dbReference type="Proteomes" id="UP000054561">
    <property type="component" value="Unassembled WGS sequence"/>
</dbReference>
<proteinExistence type="predicted"/>
<keyword evidence="4" id="KW-1185">Reference proteome</keyword>
<organism evidence="3 4">
    <name type="scientific">Plasmodium fragile</name>
    <dbReference type="NCBI Taxonomy" id="5857"/>
    <lineage>
        <taxon>Eukaryota</taxon>
        <taxon>Sar</taxon>
        <taxon>Alveolata</taxon>
        <taxon>Apicomplexa</taxon>
        <taxon>Aconoidasida</taxon>
        <taxon>Haemosporida</taxon>
        <taxon>Plasmodiidae</taxon>
        <taxon>Plasmodium</taxon>
        <taxon>Plasmodium (Plasmodium)</taxon>
    </lineage>
</organism>
<gene>
    <name evidence="3" type="ORF">AK88_04697</name>
</gene>
<feature type="domain" description="Plasmodium RESA N-terminal" evidence="2">
    <location>
        <begin position="156"/>
        <end position="281"/>
    </location>
</feature>
<evidence type="ECO:0000313" key="3">
    <source>
        <dbReference type="EMBL" id="KJP85666.1"/>
    </source>
</evidence>
<dbReference type="AlphaFoldDB" id="A0A0D9QIY2"/>
<evidence type="ECO:0000259" key="2">
    <source>
        <dbReference type="Pfam" id="PF09687"/>
    </source>
</evidence>
<dbReference type="VEuPathDB" id="PlasmoDB:AK88_04697"/>
<evidence type="ECO:0000313" key="4">
    <source>
        <dbReference type="Proteomes" id="UP000054561"/>
    </source>
</evidence>
<sequence>MNLNKINSSSLLSGKKLSHSNKTDAGENVYHLSSNGKKINAKGNLLSFIFSRRTIIAIGAILCVILQNTCTFENTKNSQLELTARFSRKLFQNSSNRTGVMSIVSSVLNVLWALSPLIYASAVTQENAYSKKRKVNMKMANIEELRERCLDNEKVLDEYELAVMLNYLTQPGCFSKMYALGTWWQGCSREKIELEYFYMQLSRLCKETAKICNYSMKLSGILLSEAKEDSKQRARTLEYTYSQKIYDIVNQKDKSPEAYEDNVHKYRNEQESLRQQIWDEWEKKFYEKMSGEPFHKDIAETSEES</sequence>
<accession>A0A0D9QIY2</accession>
<protein>
    <recommendedName>
        <fullName evidence="2">Plasmodium RESA N-terminal domain-containing protein</fullName>
    </recommendedName>
</protein>
<feature type="region of interest" description="Disordered" evidence="1">
    <location>
        <begin position="1"/>
        <end position="23"/>
    </location>
</feature>
<reference evidence="3 4" key="1">
    <citation type="submission" date="2014-03" db="EMBL/GenBank/DDBJ databases">
        <title>The Genome Sequence of Plasmodium fragile nilgiri.</title>
        <authorList>
            <consortium name="The Broad Institute Genomics Platform"/>
            <consortium name="The Broad Institute Genome Sequencing Center for Infectious Disease"/>
            <person name="Neafsey D."/>
            <person name="Duraisingh M."/>
            <person name="Young S.K."/>
            <person name="Zeng Q."/>
            <person name="Gargeya S."/>
            <person name="Abouelleil A."/>
            <person name="Alvarado L."/>
            <person name="Chapman S.B."/>
            <person name="Gainer-Dewar J."/>
            <person name="Goldberg J."/>
            <person name="Griggs A."/>
            <person name="Gujja S."/>
            <person name="Hansen M."/>
            <person name="Howarth C."/>
            <person name="Imamovic A."/>
            <person name="Larimer J."/>
            <person name="Pearson M."/>
            <person name="Poon T.W."/>
            <person name="Priest M."/>
            <person name="Roberts A."/>
            <person name="Saif S."/>
            <person name="Shea T."/>
            <person name="Sykes S."/>
            <person name="Wortman J."/>
            <person name="Nusbaum C."/>
            <person name="Birren B."/>
        </authorList>
    </citation>
    <scope>NUCLEOTIDE SEQUENCE [LARGE SCALE GENOMIC DNA]</scope>
    <source>
        <strain evidence="4">nilgiri</strain>
    </source>
</reference>
<dbReference type="RefSeq" id="XP_012337728.1">
    <property type="nucleotide sequence ID" value="XM_012482305.1"/>
</dbReference>
<dbReference type="Gene3D" id="6.10.280.180">
    <property type="entry name" value="Plasmodium RESA, N-terminal helical domain"/>
    <property type="match status" value="1"/>
</dbReference>
<evidence type="ECO:0000256" key="1">
    <source>
        <dbReference type="SAM" id="MobiDB-lite"/>
    </source>
</evidence>
<dbReference type="InterPro" id="IPR044885">
    <property type="entry name" value="PRESA_N_sf"/>
</dbReference>
<dbReference type="OMA" id="QNTCTFE"/>
<dbReference type="OrthoDB" id="385904at2759"/>
<name>A0A0D9QIY2_PLAFR</name>
<dbReference type="InterPro" id="IPR019111">
    <property type="entry name" value="PRESA_N"/>
</dbReference>
<dbReference type="EMBL" id="KQ001716">
    <property type="protein sequence ID" value="KJP85666.1"/>
    <property type="molecule type" value="Genomic_DNA"/>
</dbReference>
<dbReference type="Pfam" id="PF09687">
    <property type="entry name" value="PRESAN"/>
    <property type="match status" value="1"/>
</dbReference>